<dbReference type="PROSITE" id="PS50053">
    <property type="entry name" value="UBIQUITIN_2"/>
    <property type="match status" value="1"/>
</dbReference>
<dbReference type="FunFam" id="3.10.20.90:FF:000160">
    <property type="entry name" value="Polyubiquitin-C"/>
    <property type="match status" value="1"/>
</dbReference>
<dbReference type="PANTHER" id="PTHR10666">
    <property type="entry name" value="UBIQUITIN"/>
    <property type="match status" value="1"/>
</dbReference>
<name>A0A6C2CJW3_9RHOO</name>
<keyword evidence="1" id="KW-0812">Transmembrane</keyword>
<feature type="domain" description="Ubiquitin-like" evidence="2">
    <location>
        <begin position="1"/>
        <end position="71"/>
    </location>
</feature>
<accession>A0A6C2CJW3</accession>
<dbReference type="Pfam" id="PF00240">
    <property type="entry name" value="ubiquitin"/>
    <property type="match status" value="1"/>
</dbReference>
<proteinExistence type="predicted"/>
<evidence type="ECO:0000259" key="2">
    <source>
        <dbReference type="PROSITE" id="PS50053"/>
    </source>
</evidence>
<sequence>MQLFVKIQLTGQTITLNVEPTDTIGNVKGKIQDQEGIPLDQIVLIFAGKTLEGNRTLADYNIQKEYTVHLVPQTAQVPLLSPFGLLATTAAVGVGAFIRRRQWMRQV</sequence>
<dbReference type="Proteomes" id="UP000389128">
    <property type="component" value="Unassembled WGS sequence"/>
</dbReference>
<keyword evidence="1" id="KW-1133">Transmembrane helix</keyword>
<feature type="transmembrane region" description="Helical" evidence="1">
    <location>
        <begin position="79"/>
        <end position="98"/>
    </location>
</feature>
<dbReference type="InterPro" id="IPR019956">
    <property type="entry name" value="Ubiquitin_dom"/>
</dbReference>
<evidence type="ECO:0000313" key="3">
    <source>
        <dbReference type="EMBL" id="TYC54254.1"/>
    </source>
</evidence>
<dbReference type="InterPro" id="IPR029071">
    <property type="entry name" value="Ubiquitin-like_domsf"/>
</dbReference>
<comment type="caution">
    <text evidence="3">The sequence shown here is derived from an EMBL/GenBank/DDBJ whole genome shotgun (WGS) entry which is preliminary data.</text>
</comment>
<evidence type="ECO:0000313" key="4">
    <source>
        <dbReference type="Proteomes" id="UP000389128"/>
    </source>
</evidence>
<gene>
    <name evidence="3" type="ORF">ETQ85_19915</name>
</gene>
<dbReference type="AlphaFoldDB" id="A0A6C2CJW3"/>
<protein>
    <recommendedName>
        <fullName evidence="2">Ubiquitin-like domain-containing protein</fullName>
    </recommendedName>
</protein>
<dbReference type="OrthoDB" id="6064834at2"/>
<dbReference type="SMART" id="SM00213">
    <property type="entry name" value="UBQ"/>
    <property type="match status" value="1"/>
</dbReference>
<evidence type="ECO:0000256" key="1">
    <source>
        <dbReference type="SAM" id="Phobius"/>
    </source>
</evidence>
<keyword evidence="1" id="KW-0472">Membrane</keyword>
<dbReference type="SUPFAM" id="SSF54236">
    <property type="entry name" value="Ubiquitin-like"/>
    <property type="match status" value="1"/>
</dbReference>
<dbReference type="InterPro" id="IPR050158">
    <property type="entry name" value="Ubiquitin_ubiquitin-like"/>
</dbReference>
<reference evidence="3 4" key="1">
    <citation type="submission" date="2019-01" db="EMBL/GenBank/DDBJ databases">
        <title>Zoogloea oleivorans genome sequencing and assembly.</title>
        <authorList>
            <person name="Tancsics A."/>
            <person name="Farkas M."/>
            <person name="Kriszt B."/>
            <person name="Maroti G."/>
            <person name="Horvath B."/>
        </authorList>
    </citation>
    <scope>NUCLEOTIDE SEQUENCE [LARGE SCALE GENOMIC DNA]</scope>
    <source>
        <strain evidence="3 4">Buc</strain>
    </source>
</reference>
<dbReference type="EMBL" id="SDKK01000023">
    <property type="protein sequence ID" value="TYC54254.1"/>
    <property type="molecule type" value="Genomic_DNA"/>
</dbReference>
<dbReference type="PRINTS" id="PR00348">
    <property type="entry name" value="UBIQUITIN"/>
</dbReference>
<dbReference type="InterPro" id="IPR000626">
    <property type="entry name" value="Ubiquitin-like_dom"/>
</dbReference>
<dbReference type="Gene3D" id="3.10.20.90">
    <property type="entry name" value="Phosphatidylinositol 3-kinase Catalytic Subunit, Chain A, domain 1"/>
    <property type="match status" value="1"/>
</dbReference>
<organism evidence="3 4">
    <name type="scientific">Zoogloea oleivorans</name>
    <dbReference type="NCBI Taxonomy" id="1552750"/>
    <lineage>
        <taxon>Bacteria</taxon>
        <taxon>Pseudomonadati</taxon>
        <taxon>Pseudomonadota</taxon>
        <taxon>Betaproteobacteria</taxon>
        <taxon>Rhodocyclales</taxon>
        <taxon>Zoogloeaceae</taxon>
        <taxon>Zoogloea</taxon>
    </lineage>
</organism>
<keyword evidence="4" id="KW-1185">Reference proteome</keyword>